<comment type="subcellular location">
    <subcellularLocation>
        <location evidence="1">Membrane</location>
        <topology evidence="1">Lipid-anchor</topology>
    </subcellularLocation>
</comment>
<keyword evidence="7" id="KW-0449">Lipoprotein</keyword>
<evidence type="ECO:0000313" key="10">
    <source>
        <dbReference type="EMBL" id="MFC4104080.1"/>
    </source>
</evidence>
<evidence type="ECO:0000259" key="8">
    <source>
        <dbReference type="Pfam" id="PF05504"/>
    </source>
</evidence>
<name>A0ABV8KDD1_9BACL</name>
<dbReference type="PANTHER" id="PTHR35789">
    <property type="entry name" value="SPORE GERMINATION PROTEIN B3"/>
    <property type="match status" value="1"/>
</dbReference>
<sequence>MTGIRWLLRGLTLAAACAMLAGCWDLTEVNRSALLTGVAVEPGKNGRHRVTFEVLNAAGATPSQGQGSGIPTVLYTVEGNSIADTASRLNENVERLMMPSHVRVIVIDERTARKGLNNFIDLVQRSRYVREDVLLLVAKDVPASDVLQVLSPGGVYASWKIQSQVENFRQEWGGVPNSRLFDYTQAILIDGRELTLGAITVIGNVKANDAGQNSQSAIPKSNLKVAGSAVFKDDRLIGFLSVNETRILNLVRNELKQTGMTFPIPGHAGQASVRINRVHTRVRVAMKNGAPFIQLRIRGEGQLNSLDADLPVHKVQGFQALEQALSDYMQQQVLHIIGRVQDQYGVDIFGFGEKLYRYHYRQFKPLKKDWNDLFAKAKVEATVSIVISGSELKNRRIRKEP</sequence>
<dbReference type="Pfam" id="PF25198">
    <property type="entry name" value="Spore_GerAC_N"/>
    <property type="match status" value="1"/>
</dbReference>
<dbReference type="PANTHER" id="PTHR35789:SF1">
    <property type="entry name" value="SPORE GERMINATION PROTEIN B3"/>
    <property type="match status" value="1"/>
</dbReference>
<gene>
    <name evidence="10" type="ORF">ACFOZ8_31120</name>
</gene>
<evidence type="ECO:0000256" key="4">
    <source>
        <dbReference type="ARBA" id="ARBA00022729"/>
    </source>
</evidence>
<keyword evidence="6" id="KW-0564">Palmitate</keyword>
<comment type="caution">
    <text evidence="10">The sequence shown here is derived from an EMBL/GenBank/DDBJ whole genome shotgun (WGS) entry which is preliminary data.</text>
</comment>
<feature type="domain" description="Spore germination protein N-terminal" evidence="9">
    <location>
        <begin position="27"/>
        <end position="200"/>
    </location>
</feature>
<evidence type="ECO:0000256" key="7">
    <source>
        <dbReference type="ARBA" id="ARBA00023288"/>
    </source>
</evidence>
<organism evidence="10 11">
    <name type="scientific">Paenibacillus xanthanilyticus</name>
    <dbReference type="NCBI Taxonomy" id="1783531"/>
    <lineage>
        <taxon>Bacteria</taxon>
        <taxon>Bacillati</taxon>
        <taxon>Bacillota</taxon>
        <taxon>Bacilli</taxon>
        <taxon>Bacillales</taxon>
        <taxon>Paenibacillaceae</taxon>
        <taxon>Paenibacillus</taxon>
    </lineage>
</organism>
<accession>A0ABV8KDD1</accession>
<dbReference type="NCBIfam" id="TIGR02887">
    <property type="entry name" value="spore_ger_x_C"/>
    <property type="match status" value="1"/>
</dbReference>
<dbReference type="InterPro" id="IPR046953">
    <property type="entry name" value="Spore_GerAC-like_C"/>
</dbReference>
<keyword evidence="3" id="KW-0309">Germination</keyword>
<keyword evidence="11" id="KW-1185">Reference proteome</keyword>
<dbReference type="InterPro" id="IPR008844">
    <property type="entry name" value="Spore_GerAC-like"/>
</dbReference>
<comment type="similarity">
    <text evidence="2">Belongs to the GerABKC lipoprotein family.</text>
</comment>
<evidence type="ECO:0000256" key="2">
    <source>
        <dbReference type="ARBA" id="ARBA00007886"/>
    </source>
</evidence>
<evidence type="ECO:0000256" key="1">
    <source>
        <dbReference type="ARBA" id="ARBA00004635"/>
    </source>
</evidence>
<evidence type="ECO:0000259" key="9">
    <source>
        <dbReference type="Pfam" id="PF25198"/>
    </source>
</evidence>
<dbReference type="RefSeq" id="WP_377722620.1">
    <property type="nucleotide sequence ID" value="NZ_JBHSAM010000036.1"/>
</dbReference>
<protein>
    <submittedName>
        <fullName evidence="10">Ger(X)C family spore germination protein</fullName>
    </submittedName>
</protein>
<evidence type="ECO:0000256" key="3">
    <source>
        <dbReference type="ARBA" id="ARBA00022544"/>
    </source>
</evidence>
<proteinExistence type="inferred from homology"/>
<keyword evidence="4" id="KW-0732">Signal</keyword>
<dbReference type="InterPro" id="IPR057336">
    <property type="entry name" value="GerAC_N"/>
</dbReference>
<evidence type="ECO:0000256" key="6">
    <source>
        <dbReference type="ARBA" id="ARBA00023139"/>
    </source>
</evidence>
<dbReference type="Gene3D" id="3.30.300.210">
    <property type="entry name" value="Nutrient germinant receptor protein C, domain 3"/>
    <property type="match status" value="1"/>
</dbReference>
<dbReference type="EMBL" id="JBHSAM010000036">
    <property type="protein sequence ID" value="MFC4104080.1"/>
    <property type="molecule type" value="Genomic_DNA"/>
</dbReference>
<keyword evidence="5" id="KW-0472">Membrane</keyword>
<reference evidence="11" key="1">
    <citation type="journal article" date="2019" name="Int. J. Syst. Evol. Microbiol.">
        <title>The Global Catalogue of Microorganisms (GCM) 10K type strain sequencing project: providing services to taxonomists for standard genome sequencing and annotation.</title>
        <authorList>
            <consortium name="The Broad Institute Genomics Platform"/>
            <consortium name="The Broad Institute Genome Sequencing Center for Infectious Disease"/>
            <person name="Wu L."/>
            <person name="Ma J."/>
        </authorList>
    </citation>
    <scope>NUCLEOTIDE SEQUENCE [LARGE SCALE GENOMIC DNA]</scope>
    <source>
        <strain evidence="11">IBRC-M 10987</strain>
    </source>
</reference>
<dbReference type="PROSITE" id="PS51257">
    <property type="entry name" value="PROKAR_LIPOPROTEIN"/>
    <property type="match status" value="1"/>
</dbReference>
<evidence type="ECO:0000313" key="11">
    <source>
        <dbReference type="Proteomes" id="UP001595715"/>
    </source>
</evidence>
<dbReference type="Proteomes" id="UP001595715">
    <property type="component" value="Unassembled WGS sequence"/>
</dbReference>
<evidence type="ECO:0000256" key="5">
    <source>
        <dbReference type="ARBA" id="ARBA00023136"/>
    </source>
</evidence>
<dbReference type="Pfam" id="PF05504">
    <property type="entry name" value="Spore_GerAC"/>
    <property type="match status" value="1"/>
</dbReference>
<dbReference type="InterPro" id="IPR038501">
    <property type="entry name" value="Spore_GerAC_C_sf"/>
</dbReference>
<feature type="domain" description="Spore germination GerAC-like C-terminal" evidence="8">
    <location>
        <begin position="227"/>
        <end position="389"/>
    </location>
</feature>